<evidence type="ECO:0000256" key="5">
    <source>
        <dbReference type="ARBA" id="ARBA00022777"/>
    </source>
</evidence>
<comment type="similarity">
    <text evidence="1">Belongs to the protein kinase superfamily. CAMK Ser/Thr protein kinase family. NIM1 subfamily.</text>
</comment>
<keyword evidence="2" id="KW-0723">Serine/threonine-protein kinase</keyword>
<keyword evidence="4" id="KW-0547">Nucleotide-binding</keyword>
<dbReference type="InterPro" id="IPR008271">
    <property type="entry name" value="Ser/Thr_kinase_AS"/>
</dbReference>
<dbReference type="GO" id="GO:0004674">
    <property type="term" value="F:protein serine/threonine kinase activity"/>
    <property type="evidence" value="ECO:0007669"/>
    <property type="project" value="UniProtKB-KW"/>
</dbReference>
<dbReference type="InterPro" id="IPR011009">
    <property type="entry name" value="Kinase-like_dom_sf"/>
</dbReference>
<sequence length="1004" mass="114283">MGESNGLISSVSLSKVLSKLTDDGLSIVRTGASVRTFLLSMAISSRYVFEKQQENSKGYNIKIRQLRGLLHNRYLRVKGLNEGSFGIVSIAKDTKNNDKLVAVKYNTGILSDFQAYQQKTKKGETKKDNLDIRSISLDSKTTSLLKPNQTYSHTENSDKDISKSIVLRETKQEILMLKKVDSHPNITTLIDYFDTFMVMEYAPRGDLHDAIQLGIAPVATRDVIDVFMQLISAVEYCHKNGVYHRDIKPENILIAEDWSIKLTDFGLATDLLICDDFDVGSERYMAPELLEHSDIETYAADKVDIWSLGIVLLNIVFGKSPFKSASSKDKMFLYFAANRETLFDIFPFMSYDLFSVMINSLALDPANRDLEMIKRSLLSVDVLTYDNEFVEEAEDLKEIPLVEEPSEADQAAEDFAATQTYDEVSSFDSKDTGVNGKLNTHDISSGDKQKAALSKVESTSTQASSQSSSSSHSSNSSHIESTKCSVSPNPTIIIKSDSETMQSIDDLVESEKDTTEDFPKIKPISINKKYEPPHKLLSSTSLSKYMQEIKKCTRQSNNKNREYRHKRFNGGNRKPLRVAGQSNGIKLQDTSRAYIYENFKDDSLDFNRKDFFTPRSAFTSYMEKANKGKLQWQQKGHHYRSSYLQNGNHNKNSRYNYNNYNYYNGNNNHGHNRRAWKKRKRRESHLNTANNYIGNFKNYRGSFHKANNYHSKNSRKEWYDRHEGSNSNKQGRRYSSTLTDLVRLSSSMRSSIDGKYVPPNMRLTQEQLTGSAIFSDDEEDEEEDDYLTDNIKYNGKRNNDSPDAINSNDSDEDDFTFEFEQAETYSKNRGQPTSEPTLKSDLYNQVQSTAMNLLNKQFSEYRIFDDKHSPLSRDGSNATTVSYNQSSAGSNINDTITKGYRKYVPPHQRRSSHSGTDSIEHKVKFNLGTNNFMDKLNNNFSGSVSSSAPTKSSSFFMHNYQQPAPPDSSSLQKMFEPHELLLDEGAGHKDKDEQLDDLFEIEER</sequence>
<evidence type="ECO:0000256" key="2">
    <source>
        <dbReference type="ARBA" id="ARBA00022527"/>
    </source>
</evidence>
<evidence type="ECO:0000259" key="8">
    <source>
        <dbReference type="PROSITE" id="PS50011"/>
    </source>
</evidence>
<evidence type="ECO:0000313" key="10">
    <source>
        <dbReference type="Proteomes" id="UP000195871"/>
    </source>
</evidence>
<dbReference type="PANTHER" id="PTHR24346:SF82">
    <property type="entry name" value="KP78A-RELATED"/>
    <property type="match status" value="1"/>
</dbReference>
<dbReference type="EMBL" id="NHMM01000007">
    <property type="protein sequence ID" value="OUT20764.1"/>
    <property type="molecule type" value="Genomic_DNA"/>
</dbReference>
<keyword evidence="6" id="KW-0067">ATP-binding</keyword>
<feature type="region of interest" description="Disordered" evidence="7">
    <location>
        <begin position="872"/>
        <end position="894"/>
    </location>
</feature>
<keyword evidence="3" id="KW-0808">Transferase</keyword>
<evidence type="ECO:0000256" key="3">
    <source>
        <dbReference type="ARBA" id="ARBA00022679"/>
    </source>
</evidence>
<evidence type="ECO:0000313" key="9">
    <source>
        <dbReference type="EMBL" id="OUT20764.1"/>
    </source>
</evidence>
<accession>A0A1Z8JJJ9</accession>
<feature type="compositionally biased region" description="Acidic residues" evidence="7">
    <location>
        <begin position="993"/>
        <end position="1004"/>
    </location>
</feature>
<dbReference type="SUPFAM" id="SSF56112">
    <property type="entry name" value="Protein kinase-like (PK-like)"/>
    <property type="match status" value="1"/>
</dbReference>
<feature type="compositionally biased region" description="Polar residues" evidence="7">
    <location>
        <begin position="874"/>
        <end position="894"/>
    </location>
</feature>
<dbReference type="PANTHER" id="PTHR24346">
    <property type="entry name" value="MAP/MICROTUBULE AFFINITY-REGULATING KINASE"/>
    <property type="match status" value="1"/>
</dbReference>
<feature type="compositionally biased region" description="Basic and acidic residues" evidence="7">
    <location>
        <begin position="714"/>
        <end position="724"/>
    </location>
</feature>
<protein>
    <recommendedName>
        <fullName evidence="8">Protein kinase domain-containing protein</fullName>
    </recommendedName>
</protein>
<feature type="region of interest" description="Disordered" evidence="7">
    <location>
        <begin position="982"/>
        <end position="1004"/>
    </location>
</feature>
<proteinExistence type="inferred from homology"/>
<evidence type="ECO:0000256" key="7">
    <source>
        <dbReference type="SAM" id="MobiDB-lite"/>
    </source>
</evidence>
<dbReference type="Pfam" id="PF00069">
    <property type="entry name" value="Pkinase"/>
    <property type="match status" value="1"/>
</dbReference>
<feature type="region of interest" description="Disordered" evidence="7">
    <location>
        <begin position="713"/>
        <end position="736"/>
    </location>
</feature>
<dbReference type="AlphaFoldDB" id="A0A1Z8JJJ9"/>
<dbReference type="SMART" id="SM00220">
    <property type="entry name" value="S_TKc"/>
    <property type="match status" value="1"/>
</dbReference>
<dbReference type="Proteomes" id="UP000195871">
    <property type="component" value="Unassembled WGS sequence"/>
</dbReference>
<evidence type="ECO:0000256" key="4">
    <source>
        <dbReference type="ARBA" id="ARBA00022741"/>
    </source>
</evidence>
<name>A0A1Z8JJJ9_PICKU</name>
<dbReference type="VEuPathDB" id="FungiDB:C5L36_0A10440"/>
<dbReference type="GO" id="GO:0035556">
    <property type="term" value="P:intracellular signal transduction"/>
    <property type="evidence" value="ECO:0007669"/>
    <property type="project" value="TreeGrafter"/>
</dbReference>
<feature type="region of interest" description="Disordered" evidence="7">
    <location>
        <begin position="424"/>
        <end position="490"/>
    </location>
</feature>
<feature type="compositionally biased region" description="Basic and acidic residues" evidence="7">
    <location>
        <begin position="982"/>
        <end position="992"/>
    </location>
</feature>
<reference evidence="9 10" key="1">
    <citation type="submission" date="2017-05" db="EMBL/GenBank/DDBJ databases">
        <title>The Genome Sequence of Candida krusei Ckrusei653.</title>
        <authorList>
            <person name="Cuomo C."/>
            <person name="Forche A."/>
            <person name="Young S."/>
            <person name="Abouelleil A."/>
            <person name="Cao P."/>
            <person name="Chapman S."/>
            <person name="Cusick C."/>
            <person name="Shea T."/>
            <person name="Nusbaum C."/>
            <person name="Birren B."/>
        </authorList>
    </citation>
    <scope>NUCLEOTIDE SEQUENCE [LARGE SCALE GENOMIC DNA]</scope>
    <source>
        <strain evidence="9 10">Ckrusei653</strain>
    </source>
</reference>
<comment type="caution">
    <text evidence="9">The sequence shown here is derived from an EMBL/GenBank/DDBJ whole genome shotgun (WGS) entry which is preliminary data.</text>
</comment>
<dbReference type="InterPro" id="IPR000719">
    <property type="entry name" value="Prot_kinase_dom"/>
</dbReference>
<evidence type="ECO:0000256" key="6">
    <source>
        <dbReference type="ARBA" id="ARBA00022840"/>
    </source>
</evidence>
<organism evidence="9 10">
    <name type="scientific">Pichia kudriavzevii</name>
    <name type="common">Yeast</name>
    <name type="synonym">Issatchenkia orientalis</name>
    <dbReference type="NCBI Taxonomy" id="4909"/>
    <lineage>
        <taxon>Eukaryota</taxon>
        <taxon>Fungi</taxon>
        <taxon>Dikarya</taxon>
        <taxon>Ascomycota</taxon>
        <taxon>Saccharomycotina</taxon>
        <taxon>Pichiomycetes</taxon>
        <taxon>Pichiales</taxon>
        <taxon>Pichiaceae</taxon>
        <taxon>Pichia</taxon>
    </lineage>
</organism>
<dbReference type="GO" id="GO:0005737">
    <property type="term" value="C:cytoplasm"/>
    <property type="evidence" value="ECO:0007669"/>
    <property type="project" value="TreeGrafter"/>
</dbReference>
<feature type="region of interest" description="Disordered" evidence="7">
    <location>
        <begin position="790"/>
        <end position="812"/>
    </location>
</feature>
<feature type="compositionally biased region" description="Low complexity" evidence="7">
    <location>
        <begin position="458"/>
        <end position="478"/>
    </location>
</feature>
<keyword evidence="5" id="KW-0418">Kinase</keyword>
<feature type="compositionally biased region" description="Polar residues" evidence="7">
    <location>
        <begin position="725"/>
        <end position="736"/>
    </location>
</feature>
<evidence type="ECO:0000256" key="1">
    <source>
        <dbReference type="ARBA" id="ARBA00010791"/>
    </source>
</evidence>
<feature type="domain" description="Protein kinase" evidence="8">
    <location>
        <begin position="74"/>
        <end position="390"/>
    </location>
</feature>
<gene>
    <name evidence="9" type="ORF">CAS74_004432</name>
</gene>
<dbReference type="PROSITE" id="PS00108">
    <property type="entry name" value="PROTEIN_KINASE_ST"/>
    <property type="match status" value="1"/>
</dbReference>
<dbReference type="PROSITE" id="PS50011">
    <property type="entry name" value="PROTEIN_KINASE_DOM"/>
    <property type="match status" value="1"/>
</dbReference>
<dbReference type="Gene3D" id="1.10.510.10">
    <property type="entry name" value="Transferase(Phosphotransferase) domain 1"/>
    <property type="match status" value="1"/>
</dbReference>
<dbReference type="GO" id="GO:0005524">
    <property type="term" value="F:ATP binding"/>
    <property type="evidence" value="ECO:0007669"/>
    <property type="project" value="UniProtKB-KW"/>
</dbReference>